<protein>
    <submittedName>
        <fullName evidence="2">Pentapeptide repeat-containing protein</fullName>
    </submittedName>
</protein>
<dbReference type="Proteomes" id="UP000184092">
    <property type="component" value="Unassembled WGS sequence"/>
</dbReference>
<name>A0A1M7N5N0_9FLAO</name>
<dbReference type="EMBL" id="FRCL01000010">
    <property type="protein sequence ID" value="SHM98898.1"/>
    <property type="molecule type" value="Genomic_DNA"/>
</dbReference>
<evidence type="ECO:0000256" key="1">
    <source>
        <dbReference type="SAM" id="Phobius"/>
    </source>
</evidence>
<dbReference type="Pfam" id="PF00805">
    <property type="entry name" value="Pentapeptide"/>
    <property type="match status" value="1"/>
</dbReference>
<gene>
    <name evidence="2" type="ORF">SAMN05216269_11024</name>
</gene>
<accession>A0A1M7N5N0</accession>
<dbReference type="RefSeq" id="WP_073209831.1">
    <property type="nucleotide sequence ID" value="NZ_FRCL01000010.1"/>
</dbReference>
<dbReference type="STRING" id="178356.SAMN05216269_11024"/>
<feature type="transmembrane region" description="Helical" evidence="1">
    <location>
        <begin position="245"/>
        <end position="266"/>
    </location>
</feature>
<dbReference type="SUPFAM" id="SSF141571">
    <property type="entry name" value="Pentapeptide repeat-like"/>
    <property type="match status" value="1"/>
</dbReference>
<dbReference type="OrthoDB" id="1423475at2"/>
<evidence type="ECO:0000313" key="2">
    <source>
        <dbReference type="EMBL" id="SHM98898.1"/>
    </source>
</evidence>
<sequence>MIAQYKVIENKNAAFTDNITTANFQHQQFIDFSSNGKTLTNCDFSYCVFQRVYFKNVKFINCNFTGAKFFDSNLREAEFENCKFHYSLFKYTIVNLKEVLKNLPEWPNAKVLLLQNHKVNANSLGDVKASKRFLLEEIDANKEHWRRAIAKKETYYSNKYAGFENWFRSRFNYYKLILDELIWGHGETPWKIVVNLFLLLLIISFLLSFSTNSSFITFLSSIYKNYKAAAKVFLAIPQHIISDNISIAIIILARYLSLGLYIRIMFNKYSWR</sequence>
<organism evidence="2 3">
    <name type="scientific">Flavobacterium xinjiangense</name>
    <dbReference type="NCBI Taxonomy" id="178356"/>
    <lineage>
        <taxon>Bacteria</taxon>
        <taxon>Pseudomonadati</taxon>
        <taxon>Bacteroidota</taxon>
        <taxon>Flavobacteriia</taxon>
        <taxon>Flavobacteriales</taxon>
        <taxon>Flavobacteriaceae</taxon>
        <taxon>Flavobacterium</taxon>
    </lineage>
</organism>
<dbReference type="Gene3D" id="2.160.20.80">
    <property type="entry name" value="E3 ubiquitin-protein ligase SopA"/>
    <property type="match status" value="1"/>
</dbReference>
<keyword evidence="1" id="KW-1133">Transmembrane helix</keyword>
<keyword evidence="3" id="KW-1185">Reference proteome</keyword>
<keyword evidence="1" id="KW-0812">Transmembrane</keyword>
<evidence type="ECO:0000313" key="3">
    <source>
        <dbReference type="Proteomes" id="UP000184092"/>
    </source>
</evidence>
<dbReference type="InterPro" id="IPR001646">
    <property type="entry name" value="5peptide_repeat"/>
</dbReference>
<feature type="transmembrane region" description="Helical" evidence="1">
    <location>
        <begin position="192"/>
        <end position="211"/>
    </location>
</feature>
<proteinExistence type="predicted"/>
<reference evidence="3" key="1">
    <citation type="submission" date="2016-11" db="EMBL/GenBank/DDBJ databases">
        <authorList>
            <person name="Varghese N."/>
            <person name="Submissions S."/>
        </authorList>
    </citation>
    <scope>NUCLEOTIDE SEQUENCE [LARGE SCALE GENOMIC DNA]</scope>
    <source>
        <strain evidence="3">CGMCC 1.2749</strain>
    </source>
</reference>
<dbReference type="AlphaFoldDB" id="A0A1M7N5N0"/>
<keyword evidence="1" id="KW-0472">Membrane</keyword>